<comment type="similarity">
    <text evidence="1 4 7">Belongs to the aldehyde dehydrogenase family.</text>
</comment>
<dbReference type="EMBL" id="QAYG01000006">
    <property type="protein sequence ID" value="PTW59667.1"/>
    <property type="molecule type" value="Genomic_DNA"/>
</dbReference>
<organism evidence="10 11">
    <name type="scientific">Breoghania corrubedonensis</name>
    <dbReference type="NCBI Taxonomy" id="665038"/>
    <lineage>
        <taxon>Bacteria</taxon>
        <taxon>Pseudomonadati</taxon>
        <taxon>Pseudomonadota</taxon>
        <taxon>Alphaproteobacteria</taxon>
        <taxon>Hyphomicrobiales</taxon>
        <taxon>Stappiaceae</taxon>
        <taxon>Breoghania</taxon>
    </lineage>
</organism>
<name>A0A2T5V7E3_9HYPH</name>
<dbReference type="FunFam" id="3.40.605.10:FF:000004">
    <property type="entry name" value="Aldehyde dehydrogenase"/>
    <property type="match status" value="1"/>
</dbReference>
<sequence length="489" mass="54137">MTDTLEQDETAASAAAAPEEPDKPARTHDDERTDIASIAEYQRAAFRTGFTRDIAFRRQSLKALRRSVAKAEKDILAAMQADLGRPRTEAYASEIAMLLREIDTTLARLRRWSKPRRVRSPLVTLRASSRVQAEPYGTTLIIAPWNYPFQLALGPLIPAIAAGNCAVVKPSESAPESSTIIARIIRETFKPHHVAVFEGEADVSQTLLDQRFDLIFYTGGTVVGRTVMQAASRHLTPVILELGGKNPCIVTADANLDIAARRIAWGKFLNAGQTCVAPDFILAEASIKDALQEKLIETIAKFYGYVPKDSPDYSRIVNERHFNRLTRLMEGAQIVAGGETDRDARYIAPTLISGLDWSHPLMAGEIFGPLLPIMAYEDLDTELIILKNRPKPLALYIFSNDRATQERILCHLPSGGAAINDTLSQVINTRLPFGGIGDSGMGAYHGKVGFDAFSHQRAIVRRALKPEGSLLYPPYKTPLWVLRRMVRFF</sequence>
<feature type="region of interest" description="Disordered" evidence="8">
    <location>
        <begin position="1"/>
        <end position="32"/>
    </location>
</feature>
<dbReference type="CDD" id="cd07136">
    <property type="entry name" value="ALDH_YwdH-P39616"/>
    <property type="match status" value="1"/>
</dbReference>
<dbReference type="PANTHER" id="PTHR43570">
    <property type="entry name" value="ALDEHYDE DEHYDROGENASE"/>
    <property type="match status" value="1"/>
</dbReference>
<feature type="active site" evidence="5 6">
    <location>
        <position position="241"/>
    </location>
</feature>
<dbReference type="GO" id="GO:0005737">
    <property type="term" value="C:cytoplasm"/>
    <property type="evidence" value="ECO:0007669"/>
    <property type="project" value="TreeGrafter"/>
</dbReference>
<dbReference type="InterPro" id="IPR016161">
    <property type="entry name" value="Ald_DH/histidinol_DH"/>
</dbReference>
<dbReference type="Pfam" id="PF00171">
    <property type="entry name" value="Aldedh"/>
    <property type="match status" value="1"/>
</dbReference>
<dbReference type="InterPro" id="IPR015590">
    <property type="entry name" value="Aldehyde_DH_dom"/>
</dbReference>
<protein>
    <recommendedName>
        <fullName evidence="4">Aldehyde dehydrogenase</fullName>
    </recommendedName>
</protein>
<dbReference type="SUPFAM" id="SSF53720">
    <property type="entry name" value="ALDH-like"/>
    <property type="match status" value="1"/>
</dbReference>
<dbReference type="InterPro" id="IPR016160">
    <property type="entry name" value="Ald_DH_CS_CYS"/>
</dbReference>
<dbReference type="InterPro" id="IPR016162">
    <property type="entry name" value="Ald_DH_N"/>
</dbReference>
<feature type="compositionally biased region" description="Basic and acidic residues" evidence="8">
    <location>
        <begin position="20"/>
        <end position="32"/>
    </location>
</feature>
<evidence type="ECO:0000256" key="8">
    <source>
        <dbReference type="SAM" id="MobiDB-lite"/>
    </source>
</evidence>
<gene>
    <name evidence="10" type="ORF">C8N35_10649</name>
</gene>
<evidence type="ECO:0000256" key="1">
    <source>
        <dbReference type="ARBA" id="ARBA00009986"/>
    </source>
</evidence>
<comment type="caution">
    <text evidence="10">The sequence shown here is derived from an EMBL/GenBank/DDBJ whole genome shotgun (WGS) entry which is preliminary data.</text>
</comment>
<dbReference type="PROSITE" id="PS00687">
    <property type="entry name" value="ALDEHYDE_DEHYDR_GLU"/>
    <property type="match status" value="1"/>
</dbReference>
<dbReference type="Gene3D" id="3.40.605.10">
    <property type="entry name" value="Aldehyde Dehydrogenase, Chain A, domain 1"/>
    <property type="match status" value="1"/>
</dbReference>
<evidence type="ECO:0000256" key="2">
    <source>
        <dbReference type="ARBA" id="ARBA00023002"/>
    </source>
</evidence>
<evidence type="ECO:0000313" key="10">
    <source>
        <dbReference type="EMBL" id="PTW59667.1"/>
    </source>
</evidence>
<dbReference type="InterPro" id="IPR029510">
    <property type="entry name" value="Ald_DH_CS_GLU"/>
</dbReference>
<evidence type="ECO:0000256" key="6">
    <source>
        <dbReference type="PROSITE-ProRule" id="PRU10007"/>
    </source>
</evidence>
<feature type="active site" evidence="5">
    <location>
        <position position="275"/>
    </location>
</feature>
<dbReference type="PANTHER" id="PTHR43570:SF16">
    <property type="entry name" value="ALDEHYDE DEHYDROGENASE TYPE III, ISOFORM Q"/>
    <property type="match status" value="1"/>
</dbReference>
<dbReference type="InterPro" id="IPR012394">
    <property type="entry name" value="Aldehyde_DH_NAD(P)"/>
</dbReference>
<dbReference type="AlphaFoldDB" id="A0A2T5V7E3"/>
<evidence type="ECO:0000256" key="7">
    <source>
        <dbReference type="RuleBase" id="RU003345"/>
    </source>
</evidence>
<accession>A0A2T5V7E3</accession>
<evidence type="ECO:0000313" key="11">
    <source>
        <dbReference type="Proteomes" id="UP000244081"/>
    </source>
</evidence>
<dbReference type="Gene3D" id="3.40.309.10">
    <property type="entry name" value="Aldehyde Dehydrogenase, Chain A, domain 2"/>
    <property type="match status" value="1"/>
</dbReference>
<evidence type="ECO:0000256" key="4">
    <source>
        <dbReference type="PIRNR" id="PIRNR036492"/>
    </source>
</evidence>
<keyword evidence="3" id="KW-0520">NAD</keyword>
<dbReference type="OrthoDB" id="9812625at2"/>
<dbReference type="GO" id="GO:0004029">
    <property type="term" value="F:aldehyde dehydrogenase (NAD+) activity"/>
    <property type="evidence" value="ECO:0007669"/>
    <property type="project" value="TreeGrafter"/>
</dbReference>
<evidence type="ECO:0000259" key="9">
    <source>
        <dbReference type="Pfam" id="PF00171"/>
    </source>
</evidence>
<evidence type="ECO:0000256" key="5">
    <source>
        <dbReference type="PIRSR" id="PIRSR036492-1"/>
    </source>
</evidence>
<reference evidence="10 11" key="1">
    <citation type="submission" date="2018-04" db="EMBL/GenBank/DDBJ databases">
        <title>Genomic Encyclopedia of Archaeal and Bacterial Type Strains, Phase II (KMG-II): from individual species to whole genera.</title>
        <authorList>
            <person name="Goeker M."/>
        </authorList>
    </citation>
    <scope>NUCLEOTIDE SEQUENCE [LARGE SCALE GENOMIC DNA]</scope>
    <source>
        <strain evidence="10 11">DSM 23382</strain>
    </source>
</reference>
<keyword evidence="11" id="KW-1185">Reference proteome</keyword>
<keyword evidence="2 4" id="KW-0560">Oxidoreductase</keyword>
<dbReference type="InterPro" id="IPR016163">
    <property type="entry name" value="Ald_DH_C"/>
</dbReference>
<evidence type="ECO:0000256" key="3">
    <source>
        <dbReference type="ARBA" id="ARBA00023027"/>
    </source>
</evidence>
<dbReference type="Proteomes" id="UP000244081">
    <property type="component" value="Unassembled WGS sequence"/>
</dbReference>
<proteinExistence type="inferred from homology"/>
<dbReference type="PIRSF" id="PIRSF036492">
    <property type="entry name" value="ALDH"/>
    <property type="match status" value="1"/>
</dbReference>
<feature type="domain" description="Aldehyde dehydrogenase" evidence="9">
    <location>
        <begin position="16"/>
        <end position="458"/>
    </location>
</feature>
<dbReference type="PROSITE" id="PS00070">
    <property type="entry name" value="ALDEHYDE_DEHYDR_CYS"/>
    <property type="match status" value="1"/>
</dbReference>
<dbReference type="GO" id="GO:0006081">
    <property type="term" value="P:aldehyde metabolic process"/>
    <property type="evidence" value="ECO:0007669"/>
    <property type="project" value="InterPro"/>
</dbReference>
<dbReference type="FunFam" id="3.40.309.10:FF:000003">
    <property type="entry name" value="Aldehyde dehydrogenase"/>
    <property type="match status" value="1"/>
</dbReference>
<dbReference type="RefSeq" id="WP_107990629.1">
    <property type="nucleotide sequence ID" value="NZ_QAYG01000006.1"/>
</dbReference>